<organism evidence="6 7">
    <name type="scientific">Aequorivita sublithincola (strain DSM 14238 / LMG 21431 / ACAM 643 / 9-3)</name>
    <dbReference type="NCBI Taxonomy" id="746697"/>
    <lineage>
        <taxon>Bacteria</taxon>
        <taxon>Pseudomonadati</taxon>
        <taxon>Bacteroidota</taxon>
        <taxon>Flavobacteriia</taxon>
        <taxon>Flavobacteriales</taxon>
        <taxon>Flavobacteriaceae</taxon>
        <taxon>Aequorivita</taxon>
    </lineage>
</organism>
<dbReference type="PANTHER" id="PTHR23501:SF5">
    <property type="entry name" value="TRANSPORT PROTEIN"/>
    <property type="match status" value="1"/>
</dbReference>
<feature type="transmembrane region" description="Helical" evidence="5">
    <location>
        <begin position="312"/>
        <end position="332"/>
    </location>
</feature>
<evidence type="ECO:0000256" key="2">
    <source>
        <dbReference type="ARBA" id="ARBA00022692"/>
    </source>
</evidence>
<dbReference type="Proteomes" id="UP000006049">
    <property type="component" value="Chromosome"/>
</dbReference>
<dbReference type="PANTHER" id="PTHR23501">
    <property type="entry name" value="MAJOR FACILITATOR SUPERFAMILY"/>
    <property type="match status" value="1"/>
</dbReference>
<name>I3YTH0_AEQSU</name>
<dbReference type="GO" id="GO:0005886">
    <property type="term" value="C:plasma membrane"/>
    <property type="evidence" value="ECO:0007669"/>
    <property type="project" value="TreeGrafter"/>
</dbReference>
<dbReference type="SUPFAM" id="SSF103473">
    <property type="entry name" value="MFS general substrate transporter"/>
    <property type="match status" value="1"/>
</dbReference>
<dbReference type="HOGENOM" id="CLU_037929_1_0_10"/>
<gene>
    <name evidence="6" type="ordered locus">Aeqsu_0782</name>
</gene>
<reference evidence="6 7" key="1">
    <citation type="submission" date="2012-06" db="EMBL/GenBank/DDBJ databases">
        <title>The complete genome of Aequorivita sublithincola DSM 14238.</title>
        <authorList>
            <consortium name="US DOE Joint Genome Institute (JGI-PGF)"/>
            <person name="Lucas S."/>
            <person name="Copeland A."/>
            <person name="Lapidus A."/>
            <person name="Goodwin L."/>
            <person name="Pitluck S."/>
            <person name="Peters L."/>
            <person name="Munk A.C.C."/>
            <person name="Kyrpides N."/>
            <person name="Mavromatis K."/>
            <person name="Pagani I."/>
            <person name="Ivanova N."/>
            <person name="Ovchinnikova G."/>
            <person name="Zeytun A."/>
            <person name="Detter J.C."/>
            <person name="Han C."/>
            <person name="Land M."/>
            <person name="Hauser L."/>
            <person name="Markowitz V."/>
            <person name="Cheng J.-F."/>
            <person name="Hugenholtz P."/>
            <person name="Woyke T."/>
            <person name="Wu D."/>
            <person name="Tindall B."/>
            <person name="Faehnrich R."/>
            <person name="Brambilla E."/>
            <person name="Klenk H.-P."/>
            <person name="Eisen J.A."/>
        </authorList>
    </citation>
    <scope>NUCLEOTIDE SEQUENCE [LARGE SCALE GENOMIC DNA]</scope>
    <source>
        <strain evidence="7">DSM 14238 / LMG 21431 / ACAM 643 / 9-3</strain>
    </source>
</reference>
<keyword evidence="2 5" id="KW-0812">Transmembrane</keyword>
<feature type="transmembrane region" description="Helical" evidence="5">
    <location>
        <begin position="171"/>
        <end position="192"/>
    </location>
</feature>
<dbReference type="InterPro" id="IPR036259">
    <property type="entry name" value="MFS_trans_sf"/>
</dbReference>
<evidence type="ECO:0000256" key="1">
    <source>
        <dbReference type="ARBA" id="ARBA00004141"/>
    </source>
</evidence>
<feature type="transmembrane region" description="Helical" evidence="5">
    <location>
        <begin position="204"/>
        <end position="225"/>
    </location>
</feature>
<feature type="transmembrane region" description="Helical" evidence="5">
    <location>
        <begin position="144"/>
        <end position="165"/>
    </location>
</feature>
<feature type="transmembrane region" description="Helical" evidence="5">
    <location>
        <begin position="103"/>
        <end position="132"/>
    </location>
</feature>
<dbReference type="KEGG" id="asl:Aeqsu_0782"/>
<dbReference type="STRING" id="746697.Aeqsu_0782"/>
<dbReference type="OrthoDB" id="1404010at2"/>
<dbReference type="eggNOG" id="COG2814">
    <property type="taxonomic scope" value="Bacteria"/>
</dbReference>
<evidence type="ECO:0008006" key="8">
    <source>
        <dbReference type="Google" id="ProtNLM"/>
    </source>
</evidence>
<feature type="transmembrane region" description="Helical" evidence="5">
    <location>
        <begin position="339"/>
        <end position="357"/>
    </location>
</feature>
<evidence type="ECO:0000313" key="6">
    <source>
        <dbReference type="EMBL" id="AFL80288.1"/>
    </source>
</evidence>
<sequence length="537" mass="60387">MYNKGLFADWVPKPLMLVLILVFLIPILVVNGVYTGNISYMVGSLGTHNEWIVFANYAGVVGMGVSLPLIFRYKLRFYTKFLMVRTLLFLAIASFMIGTTDNVIVIVSSTFFIGFLKMFALIELIMPTMFMISPDGNRPKFYSIFYPSAIVFPQLAGYLMVRFGFSTYWQNANFIMAIIMLSLAGLALIFMHNQRYDKKVSLKGIDWTGLFLFTNVFLALAYFISFAKQQNYFRSDNIMLAVGIMVLGSVLYAINQRLKENPFIHFGFLKNYSVIHGIMMLLMLGFFLAGGSLQSKITMGILGFDSVMDNSFNLWMIPGLLIAIVFSMKWLVNNKSLKIYILTGFTAFILYYVLMYFLVSRGLSYEQLIIPNIIRGFGMAVLFIGVWLYALGDLKPDAMLGAAAVMIIVRTMIGPGLWSLGFNYIDSIWSLEALTNMAGKMDASAYSQQTAMGLYKTINLDSLMISTKRLYGLLVMLGGAVLVYVSFLNLDGLSKRSVILLRKRLKGQTTKGYVREVALQEEEELQEEIKAASAVAV</sequence>
<keyword evidence="7" id="KW-1185">Reference proteome</keyword>
<feature type="transmembrane region" description="Helical" evidence="5">
    <location>
        <begin position="78"/>
        <end position="97"/>
    </location>
</feature>
<feature type="transmembrane region" description="Helical" evidence="5">
    <location>
        <begin position="237"/>
        <end position="254"/>
    </location>
</feature>
<dbReference type="AlphaFoldDB" id="I3YTH0"/>
<feature type="transmembrane region" description="Helical" evidence="5">
    <location>
        <begin position="15"/>
        <end position="34"/>
    </location>
</feature>
<keyword evidence="3 5" id="KW-1133">Transmembrane helix</keyword>
<evidence type="ECO:0000256" key="5">
    <source>
        <dbReference type="SAM" id="Phobius"/>
    </source>
</evidence>
<evidence type="ECO:0000256" key="3">
    <source>
        <dbReference type="ARBA" id="ARBA00022989"/>
    </source>
</evidence>
<keyword evidence="4 5" id="KW-0472">Membrane</keyword>
<feature type="transmembrane region" description="Helical" evidence="5">
    <location>
        <begin position="369"/>
        <end position="391"/>
    </location>
</feature>
<dbReference type="RefSeq" id="WP_014781546.1">
    <property type="nucleotide sequence ID" value="NC_018013.1"/>
</dbReference>
<dbReference type="GO" id="GO:0022857">
    <property type="term" value="F:transmembrane transporter activity"/>
    <property type="evidence" value="ECO:0007669"/>
    <property type="project" value="TreeGrafter"/>
</dbReference>
<feature type="transmembrane region" description="Helical" evidence="5">
    <location>
        <begin position="274"/>
        <end position="292"/>
    </location>
</feature>
<accession>I3YTH0</accession>
<dbReference type="EMBL" id="CP003280">
    <property type="protein sequence ID" value="AFL80288.1"/>
    <property type="molecule type" value="Genomic_DNA"/>
</dbReference>
<evidence type="ECO:0000256" key="4">
    <source>
        <dbReference type="ARBA" id="ARBA00023136"/>
    </source>
</evidence>
<feature type="transmembrane region" description="Helical" evidence="5">
    <location>
        <begin position="398"/>
        <end position="418"/>
    </location>
</feature>
<comment type="subcellular location">
    <subcellularLocation>
        <location evidence="1">Membrane</location>
        <topology evidence="1">Multi-pass membrane protein</topology>
    </subcellularLocation>
</comment>
<feature type="transmembrane region" description="Helical" evidence="5">
    <location>
        <begin position="470"/>
        <end position="490"/>
    </location>
</feature>
<dbReference type="PATRIC" id="fig|746697.3.peg.785"/>
<proteinExistence type="predicted"/>
<evidence type="ECO:0000313" key="7">
    <source>
        <dbReference type="Proteomes" id="UP000006049"/>
    </source>
</evidence>
<protein>
    <recommendedName>
        <fullName evidence="8">Major Facilitator Superfamily transporter</fullName>
    </recommendedName>
</protein>
<feature type="transmembrane region" description="Helical" evidence="5">
    <location>
        <begin position="54"/>
        <end position="71"/>
    </location>
</feature>